<dbReference type="Proteomes" id="UP001318040">
    <property type="component" value="Chromosome 13"/>
</dbReference>
<keyword evidence="5 11" id="KW-0067">ATP-binding</keyword>
<dbReference type="SMART" id="SM00015">
    <property type="entry name" value="IQ"/>
    <property type="match status" value="6"/>
</dbReference>
<dbReference type="CTD" id="4644"/>
<dbReference type="Pfam" id="PF01843">
    <property type="entry name" value="DIL"/>
    <property type="match status" value="1"/>
</dbReference>
<reference evidence="17" key="1">
    <citation type="submission" date="2025-08" db="UniProtKB">
        <authorList>
            <consortium name="RefSeq"/>
        </authorList>
    </citation>
    <scope>IDENTIFICATION</scope>
    <source>
        <tissue evidence="17">Sperm</tissue>
    </source>
</reference>
<feature type="coiled-coil region" evidence="12">
    <location>
        <begin position="1364"/>
        <end position="1391"/>
    </location>
</feature>
<dbReference type="RefSeq" id="XP_032809776.1">
    <property type="nucleotide sequence ID" value="XM_032953885.1"/>
</dbReference>
<dbReference type="PROSITE" id="PS51126">
    <property type="entry name" value="DILUTE"/>
    <property type="match status" value="1"/>
</dbReference>
<keyword evidence="7 12" id="KW-0175">Coiled coil</keyword>
<keyword evidence="9 11" id="KW-0505">Motor protein</keyword>
<gene>
    <name evidence="17" type="primary">LOC116942206</name>
</gene>
<keyword evidence="16" id="KW-1185">Reference proteome</keyword>
<dbReference type="GO" id="GO:0007015">
    <property type="term" value="P:actin filament organization"/>
    <property type="evidence" value="ECO:0007669"/>
    <property type="project" value="TreeGrafter"/>
</dbReference>
<comment type="similarity">
    <text evidence="1 11">Belongs to the TRAFAC class myosin-kinesin ATPase superfamily. Myosin family.</text>
</comment>
<accession>A0AAJ7T3R4</accession>
<dbReference type="GO" id="GO:0000146">
    <property type="term" value="F:microfilament motor activity"/>
    <property type="evidence" value="ECO:0007669"/>
    <property type="project" value="TreeGrafter"/>
</dbReference>
<proteinExistence type="inferred from homology"/>
<evidence type="ECO:0000256" key="6">
    <source>
        <dbReference type="ARBA" id="ARBA00022860"/>
    </source>
</evidence>
<feature type="domain" description="Dilute" evidence="14">
    <location>
        <begin position="1543"/>
        <end position="1820"/>
    </location>
</feature>
<evidence type="ECO:0000256" key="12">
    <source>
        <dbReference type="SAM" id="Coils"/>
    </source>
</evidence>
<dbReference type="Pfam" id="PF00612">
    <property type="entry name" value="IQ"/>
    <property type="match status" value="4"/>
</dbReference>
<keyword evidence="6" id="KW-0112">Calmodulin-binding</keyword>
<evidence type="ECO:0000313" key="16">
    <source>
        <dbReference type="Proteomes" id="UP001318040"/>
    </source>
</evidence>
<dbReference type="GO" id="GO:0005516">
    <property type="term" value="F:calmodulin binding"/>
    <property type="evidence" value="ECO:0007669"/>
    <property type="project" value="UniProtKB-KW"/>
</dbReference>
<dbReference type="PANTHER" id="PTHR13140">
    <property type="entry name" value="MYOSIN"/>
    <property type="match status" value="1"/>
</dbReference>
<feature type="coiled-coil region" evidence="12">
    <location>
        <begin position="1429"/>
        <end position="1456"/>
    </location>
</feature>
<keyword evidence="10 11" id="KW-0009">Actin-binding</keyword>
<feature type="compositionally biased region" description="Polar residues" evidence="13">
    <location>
        <begin position="1125"/>
        <end position="1138"/>
    </location>
</feature>
<dbReference type="SMART" id="SM00242">
    <property type="entry name" value="MYSc"/>
    <property type="match status" value="1"/>
</dbReference>
<evidence type="ECO:0000256" key="1">
    <source>
        <dbReference type="ARBA" id="ARBA00008314"/>
    </source>
</evidence>
<dbReference type="CDD" id="cd23767">
    <property type="entry name" value="IQCD"/>
    <property type="match status" value="1"/>
</dbReference>
<evidence type="ECO:0000256" key="4">
    <source>
        <dbReference type="ARBA" id="ARBA00022741"/>
    </source>
</evidence>
<dbReference type="FunFam" id="1.20.5.190:FF:000001">
    <property type="entry name" value="unconventional myosin-Va"/>
    <property type="match status" value="1"/>
</dbReference>
<feature type="region of interest" description="Actin-binding" evidence="11">
    <location>
        <begin position="653"/>
        <end position="675"/>
    </location>
</feature>
<dbReference type="Gene3D" id="1.20.58.530">
    <property type="match status" value="1"/>
</dbReference>
<evidence type="ECO:0000259" key="14">
    <source>
        <dbReference type="PROSITE" id="PS51126"/>
    </source>
</evidence>
<evidence type="ECO:0000256" key="13">
    <source>
        <dbReference type="SAM" id="MobiDB-lite"/>
    </source>
</evidence>
<dbReference type="InterPro" id="IPR027417">
    <property type="entry name" value="P-loop_NTPase"/>
</dbReference>
<evidence type="ECO:0000256" key="2">
    <source>
        <dbReference type="ARBA" id="ARBA00022553"/>
    </source>
</evidence>
<dbReference type="PANTHER" id="PTHR13140:SF706">
    <property type="entry name" value="DILUTE CLASS UNCONVENTIONAL MYOSIN, ISOFORM C"/>
    <property type="match status" value="1"/>
</dbReference>
<dbReference type="GO" id="GO:0016459">
    <property type="term" value="C:myosin complex"/>
    <property type="evidence" value="ECO:0007669"/>
    <property type="project" value="UniProtKB-KW"/>
</dbReference>
<keyword evidence="8 11" id="KW-0518">Myosin</keyword>
<dbReference type="GO" id="GO:0051015">
    <property type="term" value="F:actin filament binding"/>
    <property type="evidence" value="ECO:0007669"/>
    <property type="project" value="TreeGrafter"/>
</dbReference>
<feature type="coiled-coil region" evidence="12">
    <location>
        <begin position="933"/>
        <end position="1116"/>
    </location>
</feature>
<dbReference type="InterPro" id="IPR058662">
    <property type="entry name" value="Myo5a/b_dom"/>
</dbReference>
<evidence type="ECO:0000256" key="7">
    <source>
        <dbReference type="ARBA" id="ARBA00023054"/>
    </source>
</evidence>
<dbReference type="PRINTS" id="PR00193">
    <property type="entry name" value="MYOSINHEAVY"/>
</dbReference>
<feature type="region of interest" description="Disordered" evidence="13">
    <location>
        <begin position="600"/>
        <end position="643"/>
    </location>
</feature>
<keyword evidence="3" id="KW-0677">Repeat</keyword>
<feature type="binding site" evidence="11">
    <location>
        <begin position="161"/>
        <end position="168"/>
    </location>
    <ligand>
        <name>ATP</name>
        <dbReference type="ChEBI" id="CHEBI:30616"/>
    </ligand>
</feature>
<evidence type="ECO:0000256" key="3">
    <source>
        <dbReference type="ARBA" id="ARBA00022737"/>
    </source>
</evidence>
<dbReference type="Gene3D" id="1.10.10.820">
    <property type="match status" value="1"/>
</dbReference>
<dbReference type="InterPro" id="IPR000048">
    <property type="entry name" value="IQ_motif_EF-hand-BS"/>
</dbReference>
<dbReference type="GO" id="GO:0016020">
    <property type="term" value="C:membrane"/>
    <property type="evidence" value="ECO:0007669"/>
    <property type="project" value="TreeGrafter"/>
</dbReference>
<dbReference type="InterPro" id="IPR002710">
    <property type="entry name" value="Dilute_dom"/>
</dbReference>
<organism evidence="16 17">
    <name type="scientific">Petromyzon marinus</name>
    <name type="common">Sea lamprey</name>
    <dbReference type="NCBI Taxonomy" id="7757"/>
    <lineage>
        <taxon>Eukaryota</taxon>
        <taxon>Metazoa</taxon>
        <taxon>Chordata</taxon>
        <taxon>Craniata</taxon>
        <taxon>Vertebrata</taxon>
        <taxon>Cyclostomata</taxon>
        <taxon>Hyperoartia</taxon>
        <taxon>Petromyzontiformes</taxon>
        <taxon>Petromyzontidae</taxon>
        <taxon>Petromyzon</taxon>
    </lineage>
</organism>
<dbReference type="CDD" id="cd01380">
    <property type="entry name" value="MYSc_Myo5"/>
    <property type="match status" value="1"/>
</dbReference>
<dbReference type="Pfam" id="PF00063">
    <property type="entry name" value="Myosin_head"/>
    <property type="match status" value="1"/>
</dbReference>
<evidence type="ECO:0000259" key="15">
    <source>
        <dbReference type="PROSITE" id="PS51456"/>
    </source>
</evidence>
<dbReference type="InterPro" id="IPR036103">
    <property type="entry name" value="MYSc_Myo5"/>
</dbReference>
<dbReference type="InterPro" id="IPR001609">
    <property type="entry name" value="Myosin_head_motor_dom-like"/>
</dbReference>
<feature type="region of interest" description="Disordered" evidence="13">
    <location>
        <begin position="1194"/>
        <end position="1217"/>
    </location>
</feature>
<feature type="coiled-coil region" evidence="12">
    <location>
        <begin position="1230"/>
        <end position="1257"/>
    </location>
</feature>
<evidence type="ECO:0000256" key="10">
    <source>
        <dbReference type="ARBA" id="ARBA00023203"/>
    </source>
</evidence>
<dbReference type="SUPFAM" id="SSF52540">
    <property type="entry name" value="P-loop containing nucleoside triphosphate hydrolases"/>
    <property type="match status" value="2"/>
</dbReference>
<sequence>MSATELYCKLTKVWIPHADEVWVSAEICQDYRDGDRLLQLRLEDGRVVQHPLEGGQLPPLRNPDILVGENDLTALSYLHEPAVLHNLKVRFAESNHIYTYCGIVLVAINPYEQLPIYGEDIIFAYSGQNMGDMDPHIFAVAEEAYKQMARDEKNQSIIVSGESGAGKTVSAKYAMRYFATVGGSASEANIEEKVLASNPIMEAIGNAKTTRNDNSSRFGKYIEIGFNRQYLIVGANMRTYLLEKSRVVFQAEEERNYHVFYQLCASAELPEFKDLHLEPAEAFVYTAQGGNAVIEDVDDGEDLERTRRAFTLLGIGASYQMGIFKIIAGILHLGNVEVQSQDREQETCFVNKEDKHLNIFCELLGLERDQMAHWLCHRKISTGAETYVKPMGRTQAQNARDALAKHVYAQLFSWIVHRINKALRSSTKQHSFIGVLDIYGFETFEINSFEQFCINYANEKLQQQFNLHVFKLEQEEYMREEIPWTLIDFYDNQPCIDLIEAKLGVLDLLDEECKMPKGSDQSWAQKLYEKHLGRGKHFLKPRMSNVAFIICHFADKVEYQCDGFLEKNRDTVYEEQINILKASQKFELVAELFQDEGKDGAGAATTAAPARGRAGSGSRAPPPSHSVRSARPGAKGSSREHKRSVGLQFRNSLHLLMETLNATTPHYVRCIKPNDDKMAFTFDPKRAVQQLRACGVLETIRLSAAGYPSRWTYQEFFNRYRVLMRKKDIVSDDKKQTVQNVLEHVIKDPDKFQFGKTKIFFRAGQVAYLEKLRADKLRAACIKMQKTIRGWLQRKRYLRMRAAAITIQRHVRGHQARRLAQFMRSTRAAVIIQTAYRMYRVRRAYAKIRRTAIRMQARARGIFARQRYQQMLYRHKAVVLQKHVRGWLARRLVQRELHAVVHLQCCVRRMRARRQLKQLRIEARSVEHYKTLHKGMENKVVQLQMKVNEQTRDSRAMQERLAATEHAHAQEAERLRSELERLRAGADEARSSGTRLAGLADEVQQLRAQLERALAEKSALQENASKYQQETEKVVAELMEQTALLKSEKEELNLRIQAKDKEMHDELKARLADETRQLQGDLDEERSRYQSLVKEFSRLELRHENLREETEMLKATAKPGHRRTGSTQSSNESESAYNSIMTSDVDTTDLTRHLEEVDTVKAAMDFTIFLKLQKRVRELEQEKRWMQERLDRHEGKGIDGDSVSDQALPAAKGAADPRTDVEIEYDDLKRSELEAENRRLKSELDELRHSLRDDERATGPGRAAGCTPYDHVLGHLNAALEELEVRREEVLHLKSQILGGERQKGSMSEASARFAQDLEKLDDEEEVKRAYMGVREANRRERDLEDEDFVLAYEGLKKTTRLLESQLQAQARRHEAQLESSRRETALLREENGRLAQSLQLPPDARVEPSLQLEITRLTNENLDLWEKNENQEKTIRKLKKQLKLLDRKIKDLEAGVMPHAEPAAEEVATRHPAIQRLEKEFQGMLEFHNDDENRLIRNLVVDLKPNELSQRLLPGLPAYILFMCVRHADYTNDDQKVRSLLTSTINGIKKVLKKRNDDFEIVCFWLSNTCRLLHCLKQYSGEEGYAQQNTSKQNEHCLKNFDLTEYRQVLSDLAIHIYQQLIKIIEVVLQPMIVPGMLEHETIQSVSSVKATGLRKRSSSIANGGSHFTLESILRQLSVIYDTMCHHGMDPELVKQVVRQVFYQLGSTTLNNLLLRKDMCSWSKGMQIRYNVSQLEEWLRDRKLQDSGAKETLLPLIEAAQVLQVNKKTEQDAEAICSICTALSPAQITKILNLYTPVNEFEERVTVSFIRIIQAQLKERPNSTQLLMDAKRMFPVTFPFNPSTLGLDSIEIPGTLSLAFLNRV</sequence>
<dbReference type="Gene3D" id="1.20.120.720">
    <property type="entry name" value="Myosin VI head, motor domain, U50 subdomain"/>
    <property type="match status" value="1"/>
</dbReference>
<dbReference type="Gene3D" id="3.40.850.10">
    <property type="entry name" value="Kinesin motor domain"/>
    <property type="match status" value="1"/>
</dbReference>
<dbReference type="GO" id="GO:0005524">
    <property type="term" value="F:ATP binding"/>
    <property type="evidence" value="ECO:0007669"/>
    <property type="project" value="UniProtKB-UniRule"/>
</dbReference>
<dbReference type="FunFam" id="1.20.58.530:FF:000002">
    <property type="entry name" value="Class V myosin"/>
    <property type="match status" value="1"/>
</dbReference>
<dbReference type="PROSITE" id="PS50096">
    <property type="entry name" value="IQ"/>
    <property type="match status" value="6"/>
</dbReference>
<keyword evidence="2" id="KW-0597">Phosphoprotein</keyword>
<dbReference type="PROSITE" id="PS51456">
    <property type="entry name" value="MYOSIN_MOTOR"/>
    <property type="match status" value="1"/>
</dbReference>
<dbReference type="InterPro" id="IPR036961">
    <property type="entry name" value="Kinesin_motor_dom_sf"/>
</dbReference>
<evidence type="ECO:0000256" key="8">
    <source>
        <dbReference type="ARBA" id="ARBA00023123"/>
    </source>
</evidence>
<feature type="region of interest" description="Disordered" evidence="13">
    <location>
        <begin position="1116"/>
        <end position="1138"/>
    </location>
</feature>
<dbReference type="FunFam" id="1.10.10.820:FF:000001">
    <property type="entry name" value="Myosin heavy chain"/>
    <property type="match status" value="1"/>
</dbReference>
<evidence type="ECO:0000256" key="11">
    <source>
        <dbReference type="PROSITE-ProRule" id="PRU00782"/>
    </source>
</evidence>
<keyword evidence="4 11" id="KW-0547">Nucleotide-binding</keyword>
<dbReference type="KEGG" id="pmrn:116942206"/>
<dbReference type="SMART" id="SM01132">
    <property type="entry name" value="DIL"/>
    <property type="match status" value="1"/>
</dbReference>
<evidence type="ECO:0000313" key="17">
    <source>
        <dbReference type="RefSeq" id="XP_032809776.1"/>
    </source>
</evidence>
<protein>
    <submittedName>
        <fullName evidence="17">Unconventional myosin-Va-like isoform X1</fullName>
    </submittedName>
</protein>
<dbReference type="Pfam" id="PF25966">
    <property type="entry name" value="Myo5a"/>
    <property type="match status" value="1"/>
</dbReference>
<dbReference type="Gene3D" id="1.20.5.190">
    <property type="match status" value="3"/>
</dbReference>
<dbReference type="GO" id="GO:0005737">
    <property type="term" value="C:cytoplasm"/>
    <property type="evidence" value="ECO:0007669"/>
    <property type="project" value="TreeGrafter"/>
</dbReference>
<dbReference type="Gene3D" id="6.20.240.20">
    <property type="match status" value="1"/>
</dbReference>
<evidence type="ECO:0000256" key="5">
    <source>
        <dbReference type="ARBA" id="ARBA00022840"/>
    </source>
</evidence>
<feature type="compositionally biased region" description="Low complexity" evidence="13">
    <location>
        <begin position="601"/>
        <end position="619"/>
    </location>
</feature>
<dbReference type="FunFam" id="3.30.70.1590:FF:000003">
    <property type="entry name" value="Myosin-Va isoform 1"/>
    <property type="match status" value="1"/>
</dbReference>
<feature type="domain" description="Myosin motor" evidence="15">
    <location>
        <begin position="67"/>
        <end position="774"/>
    </location>
</feature>
<dbReference type="FunFam" id="1.20.5.190:FF:000006">
    <property type="entry name" value="Myosin VA"/>
    <property type="match status" value="1"/>
</dbReference>
<name>A0AAJ7T3R4_PETMA</name>
<evidence type="ECO:0000256" key="9">
    <source>
        <dbReference type="ARBA" id="ARBA00023175"/>
    </source>
</evidence>